<feature type="signal peptide" evidence="3">
    <location>
        <begin position="1"/>
        <end position="28"/>
    </location>
</feature>
<name>A0A8S4Q5U4_OWEFU</name>
<organism evidence="4 5">
    <name type="scientific">Owenia fusiformis</name>
    <name type="common">Polychaete worm</name>
    <dbReference type="NCBI Taxonomy" id="6347"/>
    <lineage>
        <taxon>Eukaryota</taxon>
        <taxon>Metazoa</taxon>
        <taxon>Spiralia</taxon>
        <taxon>Lophotrochozoa</taxon>
        <taxon>Annelida</taxon>
        <taxon>Polychaeta</taxon>
        <taxon>Sedentaria</taxon>
        <taxon>Canalipalpata</taxon>
        <taxon>Sabellida</taxon>
        <taxon>Oweniida</taxon>
        <taxon>Oweniidae</taxon>
        <taxon>Owenia</taxon>
    </lineage>
</organism>
<evidence type="ECO:0000313" key="4">
    <source>
        <dbReference type="EMBL" id="CAH1801240.1"/>
    </source>
</evidence>
<dbReference type="SUPFAM" id="SSF57424">
    <property type="entry name" value="LDL receptor-like module"/>
    <property type="match status" value="1"/>
</dbReference>
<dbReference type="PROSITE" id="PS01209">
    <property type="entry name" value="LDLRA_1"/>
    <property type="match status" value="1"/>
</dbReference>
<dbReference type="Proteomes" id="UP000749559">
    <property type="component" value="Unassembled WGS sequence"/>
</dbReference>
<dbReference type="EMBL" id="CAIIXF020000012">
    <property type="protein sequence ID" value="CAH1801240.1"/>
    <property type="molecule type" value="Genomic_DNA"/>
</dbReference>
<dbReference type="InterPro" id="IPR036055">
    <property type="entry name" value="LDL_receptor-like_sf"/>
</dbReference>
<gene>
    <name evidence="4" type="ORF">OFUS_LOCUS25049</name>
</gene>
<keyword evidence="3" id="KW-0732">Signal</keyword>
<accession>A0A8S4Q5U4</accession>
<dbReference type="SMART" id="SM00192">
    <property type="entry name" value="LDLa"/>
    <property type="match status" value="1"/>
</dbReference>
<comment type="caution">
    <text evidence="4">The sequence shown here is derived from an EMBL/GenBank/DDBJ whole genome shotgun (WGS) entry which is preliminary data.</text>
</comment>
<dbReference type="PROSITE" id="PS50068">
    <property type="entry name" value="LDLRA_2"/>
    <property type="match status" value="1"/>
</dbReference>
<comment type="caution">
    <text evidence="2">Lacks conserved residue(s) required for the propagation of feature annotation.</text>
</comment>
<dbReference type="Gene3D" id="2.40.128.620">
    <property type="match status" value="1"/>
</dbReference>
<evidence type="ECO:0000256" key="3">
    <source>
        <dbReference type="SAM" id="SignalP"/>
    </source>
</evidence>
<dbReference type="CDD" id="cd00112">
    <property type="entry name" value="LDLa"/>
    <property type="match status" value="1"/>
</dbReference>
<evidence type="ECO:0008006" key="6">
    <source>
        <dbReference type="Google" id="ProtNLM"/>
    </source>
</evidence>
<dbReference type="InterPro" id="IPR023415">
    <property type="entry name" value="LDLR_class-A_CS"/>
</dbReference>
<keyword evidence="1" id="KW-1015">Disulfide bond</keyword>
<evidence type="ECO:0000313" key="5">
    <source>
        <dbReference type="Proteomes" id="UP000749559"/>
    </source>
</evidence>
<dbReference type="InterPro" id="IPR002172">
    <property type="entry name" value="LDrepeatLR_classA_rpt"/>
</dbReference>
<keyword evidence="5" id="KW-1185">Reference proteome</keyword>
<evidence type="ECO:0000256" key="2">
    <source>
        <dbReference type="PROSITE-ProRule" id="PRU00124"/>
    </source>
</evidence>
<sequence length="282" mass="32888">MCTFHQHTSAMNTYICLVFVFVEIVAEANEPRSRWRHMRMDGGFTNGWEQKLIGIEERLLRAEDKLKKISQAREVNFERLMMYSKYAKTNTEIVYKMTNKCDKGRNLLRCRESGECIHEMLVCDGHVDCADGSDEWGDVCDDSLFAPGLVYKGYLASGQTCFIDARRVHLEFQYDKIVRLPHLSQAVFTSGTLEWEYEWMNGSKTYETRDWKGTYMFGSGFELAWTVEDEPVIFRTNISYYIQETPIRSYTYLGDNPTSCGWFTWAIPDEFDETVDAVYSNE</sequence>
<protein>
    <recommendedName>
        <fullName evidence="6">Hemoglobin linker chain</fullName>
    </recommendedName>
</protein>
<dbReference type="AlphaFoldDB" id="A0A8S4Q5U4"/>
<dbReference type="OrthoDB" id="6038783at2759"/>
<dbReference type="Pfam" id="PF00057">
    <property type="entry name" value="Ldl_recept_a"/>
    <property type="match status" value="1"/>
</dbReference>
<evidence type="ECO:0000256" key="1">
    <source>
        <dbReference type="ARBA" id="ARBA00023157"/>
    </source>
</evidence>
<proteinExistence type="predicted"/>
<feature type="chain" id="PRO_5035772682" description="Hemoglobin linker chain" evidence="3">
    <location>
        <begin position="29"/>
        <end position="282"/>
    </location>
</feature>
<reference evidence="4" key="1">
    <citation type="submission" date="2022-03" db="EMBL/GenBank/DDBJ databases">
        <authorList>
            <person name="Martin C."/>
        </authorList>
    </citation>
    <scope>NUCLEOTIDE SEQUENCE</scope>
</reference>